<keyword evidence="1" id="KW-0472">Membrane</keyword>
<accession>A0A6M4MAK8</accession>
<organism evidence="2 3">
    <name type="scientific">Alteromonas pelagimontana</name>
    <dbReference type="NCBI Taxonomy" id="1858656"/>
    <lineage>
        <taxon>Bacteria</taxon>
        <taxon>Pseudomonadati</taxon>
        <taxon>Pseudomonadota</taxon>
        <taxon>Gammaproteobacteria</taxon>
        <taxon>Alteromonadales</taxon>
        <taxon>Alteromonadaceae</taxon>
        <taxon>Alteromonas/Salinimonas group</taxon>
        <taxon>Alteromonas</taxon>
    </lineage>
</organism>
<protein>
    <submittedName>
        <fullName evidence="2">Uncharacterized protein</fullName>
    </submittedName>
</protein>
<dbReference type="OrthoDB" id="6387746at2"/>
<proteinExistence type="predicted"/>
<name>A0A6M4MAK8_9ALTE</name>
<gene>
    <name evidence="2" type="ORF">CA267_005300</name>
</gene>
<evidence type="ECO:0000313" key="2">
    <source>
        <dbReference type="EMBL" id="QJR80231.1"/>
    </source>
</evidence>
<keyword evidence="3" id="KW-1185">Reference proteome</keyword>
<keyword evidence="1" id="KW-0812">Transmembrane</keyword>
<dbReference type="Proteomes" id="UP000219285">
    <property type="component" value="Chromosome"/>
</dbReference>
<dbReference type="KEGG" id="apel:CA267_005300"/>
<keyword evidence="1" id="KW-1133">Transmembrane helix</keyword>
<evidence type="ECO:0000256" key="1">
    <source>
        <dbReference type="SAM" id="Phobius"/>
    </source>
</evidence>
<evidence type="ECO:0000313" key="3">
    <source>
        <dbReference type="Proteomes" id="UP000219285"/>
    </source>
</evidence>
<dbReference type="EMBL" id="CP052766">
    <property type="protein sequence ID" value="QJR80231.1"/>
    <property type="molecule type" value="Genomic_DNA"/>
</dbReference>
<reference evidence="2 3" key="2">
    <citation type="submission" date="2020-04" db="EMBL/GenBank/DDBJ databases">
        <title>Complete genome sequence of Alteromonas pelagimontana 5.12T.</title>
        <authorList>
            <person name="Sinha R.K."/>
            <person name="Krishnan K.P."/>
            <person name="Kurian J.P."/>
        </authorList>
    </citation>
    <scope>NUCLEOTIDE SEQUENCE [LARGE SCALE GENOMIC DNA]</scope>
    <source>
        <strain evidence="2 3">5.12</strain>
    </source>
</reference>
<dbReference type="AlphaFoldDB" id="A0A6M4MAK8"/>
<feature type="transmembrane region" description="Helical" evidence="1">
    <location>
        <begin position="30"/>
        <end position="48"/>
    </location>
</feature>
<dbReference type="RefSeq" id="WP_075608457.1">
    <property type="nucleotide sequence ID" value="NZ_CP052766.1"/>
</dbReference>
<sequence length="91" mass="10227">MSQIMNIRKEQKRRFCVNGWCNRFRVDPRSAIPSILFAMMVLTMVLLGEPKYAMAKAKGDKQVSSSAKVLKVNKKGSYINGKNLQESSADS</sequence>
<reference evidence="3" key="1">
    <citation type="submission" date="2014-12" db="EMBL/GenBank/DDBJ databases">
        <title>Complete genome sequence of a multi-drug resistant Klebsiella pneumoniae.</title>
        <authorList>
            <person name="Hua X."/>
            <person name="Chen Q."/>
            <person name="Li X."/>
            <person name="Feng Y."/>
            <person name="Ruan Z."/>
            <person name="Yu Y."/>
        </authorList>
    </citation>
    <scope>NUCLEOTIDE SEQUENCE [LARGE SCALE GENOMIC DNA]</scope>
    <source>
        <strain evidence="3">5.12</strain>
    </source>
</reference>